<dbReference type="RefSeq" id="WP_197226295.1">
    <property type="nucleotide sequence ID" value="NZ_JAMDMH010000034.1"/>
</dbReference>
<keyword evidence="2" id="KW-1185">Reference proteome</keyword>
<proteinExistence type="predicted"/>
<dbReference type="Pfam" id="PF14907">
    <property type="entry name" value="NTP_transf_5"/>
    <property type="match status" value="1"/>
</dbReference>
<evidence type="ECO:0000313" key="2">
    <source>
        <dbReference type="Proteomes" id="UP001527057"/>
    </source>
</evidence>
<name>A0ABT4F8R3_9BACI</name>
<reference evidence="1 2" key="1">
    <citation type="submission" date="2022-05" db="EMBL/GenBank/DDBJ databases">
        <title>Genome Sequencing of Bee-Associated Microbes.</title>
        <authorList>
            <person name="Dunlap C."/>
        </authorList>
    </citation>
    <scope>NUCLEOTIDE SEQUENCE [LARGE SCALE GENOMIC DNA]</scope>
    <source>
        <strain evidence="1 2">CBP-1093</strain>
    </source>
</reference>
<sequence length="386" mass="45576">MTVEQQLYDLAAGINDQINWGVLKDEEELKTLANKHRVLAPLLAMREGIRQGYLTEERKELVYQLLNYFEEEQIDYLMLKGVVASKYYPKHLIRQMSDIDILIKNIHHFWKVAAYLLEAGFDYEYVPMICSVKGTYYCVAAFEKILTNGKQISIEFNVGGFLFSEYFWLNEEELWTSKSTLLIDNRIIYVPNDSYNYFILICEAGGNERFRIRDAVDYHFFSKAEIDQNKINGLLQKYEIKHDEKDLRTLANLLKHKQPVVKQFKQNRLRTRRFRQLLPALMKRKISIRQSVLQYFWLKSNRALQDEKFDNLCSKIGEILERIGAFDRGMMNYLIPLNETKGEMTIYKKGANRYMVTPAGTFVINHFCFLEKHMEKDAENLIKVDV</sequence>
<accession>A0ABT4F8R3</accession>
<evidence type="ECO:0000313" key="1">
    <source>
        <dbReference type="EMBL" id="MCY9576971.1"/>
    </source>
</evidence>
<gene>
    <name evidence="1" type="ORF">M5W27_14325</name>
</gene>
<organism evidence="1 2">
    <name type="scientific">Bacillus xiamenensis</name>
    <dbReference type="NCBI Taxonomy" id="1178537"/>
    <lineage>
        <taxon>Bacteria</taxon>
        <taxon>Bacillati</taxon>
        <taxon>Bacillota</taxon>
        <taxon>Bacilli</taxon>
        <taxon>Bacillales</taxon>
        <taxon>Bacillaceae</taxon>
        <taxon>Bacillus</taxon>
    </lineage>
</organism>
<dbReference type="EMBL" id="JAMDMH010000034">
    <property type="protein sequence ID" value="MCY9576971.1"/>
    <property type="molecule type" value="Genomic_DNA"/>
</dbReference>
<comment type="caution">
    <text evidence="1">The sequence shown here is derived from an EMBL/GenBank/DDBJ whole genome shotgun (WGS) entry which is preliminary data.</text>
</comment>
<dbReference type="Proteomes" id="UP001527057">
    <property type="component" value="Unassembled WGS sequence"/>
</dbReference>
<protein>
    <submittedName>
        <fullName evidence="1">Nucleotidyltransferase family protein</fullName>
    </submittedName>
</protein>
<dbReference type="InterPro" id="IPR039498">
    <property type="entry name" value="NTP_transf_5"/>
</dbReference>